<name>A0A284QM51_ARMOS</name>
<reference evidence="2" key="1">
    <citation type="journal article" date="2017" name="Nat. Ecol. Evol.">
        <title>Genome expansion and lineage-specific genetic innovations in the forest pathogenic fungi Armillaria.</title>
        <authorList>
            <person name="Sipos G."/>
            <person name="Prasanna A.N."/>
            <person name="Walter M.C."/>
            <person name="O'Connor E."/>
            <person name="Balint B."/>
            <person name="Krizsan K."/>
            <person name="Kiss B."/>
            <person name="Hess J."/>
            <person name="Varga T."/>
            <person name="Slot J."/>
            <person name="Riley R."/>
            <person name="Boka B."/>
            <person name="Rigling D."/>
            <person name="Barry K."/>
            <person name="Lee J."/>
            <person name="Mihaltcheva S."/>
            <person name="LaButti K."/>
            <person name="Lipzen A."/>
            <person name="Waldron R."/>
            <person name="Moloney N.M."/>
            <person name="Sperisen C."/>
            <person name="Kredics L."/>
            <person name="Vagvoelgyi C."/>
            <person name="Patrignani A."/>
            <person name="Fitzpatrick D."/>
            <person name="Nagy I."/>
            <person name="Doyle S."/>
            <person name="Anderson J.B."/>
            <person name="Grigoriev I.V."/>
            <person name="Gueldener U."/>
            <person name="Muensterkoetter M."/>
            <person name="Nagy L.G."/>
        </authorList>
    </citation>
    <scope>NUCLEOTIDE SEQUENCE [LARGE SCALE GENOMIC DNA]</scope>
    <source>
        <strain evidence="2">C18/9</strain>
    </source>
</reference>
<dbReference type="STRING" id="47428.A0A284QM51"/>
<evidence type="ECO:0000313" key="1">
    <source>
        <dbReference type="EMBL" id="SJK97537.1"/>
    </source>
</evidence>
<dbReference type="OrthoDB" id="5337378at2759"/>
<dbReference type="AlphaFoldDB" id="A0A284QM51"/>
<sequence length="161" mass="18193">MLIFSAPGETGHTRIPNTHWGIIPAHDAPTSPVLSREASVPVREGVWCQVGGAAQYDIEMLRGTRKKLTWTESCGEISAFLMRARAWIPQVEEGRIWKMHRRWVPKGGNIVHDRKGIRPYLAAEELQVAEVFCFGMTMLETASNIVVPEEGTWHRVFPGFR</sequence>
<dbReference type="EMBL" id="FUEG01000001">
    <property type="protein sequence ID" value="SJK97537.1"/>
    <property type="molecule type" value="Genomic_DNA"/>
</dbReference>
<gene>
    <name evidence="1" type="ORF">ARMOST_00789</name>
</gene>
<proteinExistence type="predicted"/>
<protein>
    <submittedName>
        <fullName evidence="1">Uncharacterized protein</fullName>
    </submittedName>
</protein>
<evidence type="ECO:0000313" key="2">
    <source>
        <dbReference type="Proteomes" id="UP000219338"/>
    </source>
</evidence>
<accession>A0A284QM51</accession>
<organism evidence="1 2">
    <name type="scientific">Armillaria ostoyae</name>
    <name type="common">Armillaria root rot fungus</name>
    <dbReference type="NCBI Taxonomy" id="47428"/>
    <lineage>
        <taxon>Eukaryota</taxon>
        <taxon>Fungi</taxon>
        <taxon>Dikarya</taxon>
        <taxon>Basidiomycota</taxon>
        <taxon>Agaricomycotina</taxon>
        <taxon>Agaricomycetes</taxon>
        <taxon>Agaricomycetidae</taxon>
        <taxon>Agaricales</taxon>
        <taxon>Marasmiineae</taxon>
        <taxon>Physalacriaceae</taxon>
        <taxon>Armillaria</taxon>
    </lineage>
</organism>
<dbReference type="Proteomes" id="UP000219338">
    <property type="component" value="Unassembled WGS sequence"/>
</dbReference>
<keyword evidence="2" id="KW-1185">Reference proteome</keyword>